<dbReference type="GO" id="GO:0006145">
    <property type="term" value="P:purine nucleobase catabolic process"/>
    <property type="evidence" value="ECO:0007669"/>
    <property type="project" value="TreeGrafter"/>
</dbReference>
<dbReference type="KEGG" id="het:BBW65_06515"/>
<reference evidence="2" key="1">
    <citation type="submission" date="2016-07" db="EMBL/GenBank/DDBJ databases">
        <authorList>
            <person name="Florea S."/>
            <person name="Webb J.S."/>
            <person name="Jaromczyk J."/>
            <person name="Schardl C.L."/>
        </authorList>
    </citation>
    <scope>NUCLEOTIDE SEQUENCE [LARGE SCALE GENOMIC DNA]</scope>
    <source>
        <strain evidence="2">MIT 01-6242</strain>
    </source>
</reference>
<dbReference type="SUPFAM" id="SSF51338">
    <property type="entry name" value="Composite domain of metallo-dependent hydrolases"/>
    <property type="match status" value="1"/>
</dbReference>
<dbReference type="OrthoDB" id="9803027at2"/>
<evidence type="ECO:0000313" key="1">
    <source>
        <dbReference type="EMBL" id="ANV98470.1"/>
    </source>
</evidence>
<dbReference type="Proteomes" id="UP000092884">
    <property type="component" value="Chromosome"/>
</dbReference>
<dbReference type="InterPro" id="IPR011059">
    <property type="entry name" value="Metal-dep_hydrolase_composite"/>
</dbReference>
<protein>
    <submittedName>
        <fullName evidence="1">Uncharacterized protein</fullName>
    </submittedName>
</protein>
<dbReference type="RefSeq" id="WP_066341260.1">
    <property type="nucleotide sequence ID" value="NZ_CP016503.1"/>
</dbReference>
<dbReference type="SUPFAM" id="SSF51556">
    <property type="entry name" value="Metallo-dependent hydrolases"/>
    <property type="match status" value="1"/>
</dbReference>
<evidence type="ECO:0000313" key="2">
    <source>
        <dbReference type="Proteomes" id="UP000092884"/>
    </source>
</evidence>
<dbReference type="EMBL" id="CP016503">
    <property type="protein sequence ID" value="ANV98470.1"/>
    <property type="molecule type" value="Genomic_DNA"/>
</dbReference>
<dbReference type="STRING" id="222136.BBW65_06515"/>
<proteinExistence type="predicted"/>
<keyword evidence="2" id="KW-1185">Reference proteome</keyword>
<dbReference type="AlphaFoldDB" id="A0A1B1U6U0"/>
<dbReference type="PANTHER" id="PTHR43668">
    <property type="entry name" value="ALLANTOINASE"/>
    <property type="match status" value="1"/>
</dbReference>
<dbReference type="InterPro" id="IPR032466">
    <property type="entry name" value="Metal_Hydrolase"/>
</dbReference>
<dbReference type="GO" id="GO:0005737">
    <property type="term" value="C:cytoplasm"/>
    <property type="evidence" value="ECO:0007669"/>
    <property type="project" value="TreeGrafter"/>
</dbReference>
<sequence length="389" mass="43947">MDLIIKNGTLCDFSGERQADILIREGLIAQIAPTISQQGVETLDAEGLHILPAMVDLCIQPKNYTRSHLQQLQAKAISGGVGAILLSPKSDCYHYEFLNTLCENVLFPYDIQPIIDNQLQNIAILHKSGGRALSFDSSLDSHTLQSLYQYAQMLQIPCLAHHDDNLSAVMTASPLSYELGLSANAPIMQTLDFVRISEMALFYQVPTLLHLIHEKRILEITQNHPFLIKEISIHHLICNEEQYRTYDPYTKLSPPLSTKQTQEFFRSHIDEIDILTSRHTEFLPHQKEQVFQDALAGIDCLSFYFALAYTHLVKTQCISLAKLSQITSYRPAQLINLNMGEINIGRQSNLIVVDLNQQIQINQQGPYKHQTLYGAIQAYVSNTNGLMRL</sequence>
<organism evidence="1 2">
    <name type="scientific">Helicobacter enhydrae</name>
    <dbReference type="NCBI Taxonomy" id="222136"/>
    <lineage>
        <taxon>Bacteria</taxon>
        <taxon>Pseudomonadati</taxon>
        <taxon>Campylobacterota</taxon>
        <taxon>Epsilonproteobacteria</taxon>
        <taxon>Campylobacterales</taxon>
        <taxon>Helicobacteraceae</taxon>
        <taxon>Helicobacter</taxon>
    </lineage>
</organism>
<name>A0A1B1U6U0_9HELI</name>
<dbReference type="GO" id="GO:0004038">
    <property type="term" value="F:allantoinase activity"/>
    <property type="evidence" value="ECO:0007669"/>
    <property type="project" value="TreeGrafter"/>
</dbReference>
<dbReference type="Gene3D" id="3.20.20.140">
    <property type="entry name" value="Metal-dependent hydrolases"/>
    <property type="match status" value="1"/>
</dbReference>
<dbReference type="PANTHER" id="PTHR43668:SF2">
    <property type="entry name" value="ALLANTOINASE"/>
    <property type="match status" value="1"/>
</dbReference>
<accession>A0A1B1U6U0</accession>
<gene>
    <name evidence="1" type="ORF">BBW65_06515</name>
</gene>
<dbReference type="InterPro" id="IPR050138">
    <property type="entry name" value="DHOase/Allantoinase_Hydrolase"/>
</dbReference>